<gene>
    <name evidence="2" type="ORF">KDX31_05175</name>
</gene>
<dbReference type="Proteomes" id="UP001059950">
    <property type="component" value="Chromosome"/>
</dbReference>
<name>A0ABY5GXN6_9GAMM</name>
<sequence length="367" mass="42004">MEGQWVGVIQGDNSGGLIINIDCIDGKYQGYFLLWEETNEIVSVSADITVVRNENRVSFTGSNIQGIDKYTGQQLSYMQLEKKFPECILPASINVTADFGDNGYLKGHYKTSIGNSGIVTLCGPNFAPSIIKVEETSWKKFKEKAWEFKDNSYLYRGQRDNTWRLRTTFHRRGRADLRRYFREDLPRLYRKVHAQTGIKFDLKCNQDIGSLLYLAQHHGFPTPLLDWSESPFVAAYFAFNEYKELKANKGQLVRIYIFDKEAWCRDSIQVESFDSNLPTITYNELLASGNPRATPQQAVTTLSNIDYIEAHIHQHSVKTGIQYLTAYDLPADEFETVLAELRLMGISASSLFPDLDGICRDLKEQYF</sequence>
<dbReference type="InterPro" id="IPR014966">
    <property type="entry name" value="FRG-dom"/>
</dbReference>
<dbReference type="Pfam" id="PF08867">
    <property type="entry name" value="FRG"/>
    <property type="match status" value="1"/>
</dbReference>
<accession>A0ABY5GXN6</accession>
<protein>
    <submittedName>
        <fullName evidence="2">FRG domain-containing protein</fullName>
    </submittedName>
</protein>
<evidence type="ECO:0000313" key="3">
    <source>
        <dbReference type="Proteomes" id="UP001059950"/>
    </source>
</evidence>
<evidence type="ECO:0000313" key="2">
    <source>
        <dbReference type="EMBL" id="UTW04402.1"/>
    </source>
</evidence>
<feature type="domain" description="FRG" evidence="1">
    <location>
        <begin position="149"/>
        <end position="253"/>
    </location>
</feature>
<keyword evidence="3" id="KW-1185">Reference proteome</keyword>
<reference evidence="2" key="1">
    <citation type="submission" date="2021-04" db="EMBL/GenBank/DDBJ databases">
        <title>Oceanospirillales bacteria with DddD are important DMSP degraders in coastal seawater.</title>
        <authorList>
            <person name="Liu J."/>
        </authorList>
    </citation>
    <scope>NUCLEOTIDE SEQUENCE</scope>
    <source>
        <strain evidence="2">GY6</strain>
    </source>
</reference>
<dbReference type="EMBL" id="CP073344">
    <property type="protein sequence ID" value="UTW04402.1"/>
    <property type="molecule type" value="Genomic_DNA"/>
</dbReference>
<proteinExistence type="predicted"/>
<evidence type="ECO:0000259" key="1">
    <source>
        <dbReference type="SMART" id="SM00901"/>
    </source>
</evidence>
<dbReference type="SMART" id="SM00901">
    <property type="entry name" value="FRG"/>
    <property type="match status" value="1"/>
</dbReference>
<organism evidence="2 3">
    <name type="scientific">Amphritea atlantica</name>
    <dbReference type="NCBI Taxonomy" id="355243"/>
    <lineage>
        <taxon>Bacteria</taxon>
        <taxon>Pseudomonadati</taxon>
        <taxon>Pseudomonadota</taxon>
        <taxon>Gammaproteobacteria</taxon>
        <taxon>Oceanospirillales</taxon>
        <taxon>Oceanospirillaceae</taxon>
        <taxon>Amphritea</taxon>
    </lineage>
</organism>